<dbReference type="Proteomes" id="UP001364224">
    <property type="component" value="Unassembled WGS sequence"/>
</dbReference>
<dbReference type="EMBL" id="JAZHRV010000001">
    <property type="protein sequence ID" value="MEH2560103.1"/>
    <property type="molecule type" value="Genomic_DNA"/>
</dbReference>
<dbReference type="InterPro" id="IPR046574">
    <property type="entry name" value="DUF6634"/>
</dbReference>
<comment type="caution">
    <text evidence="2">The sequence shown here is derived from an EMBL/GenBank/DDBJ whole genome shotgun (WGS) entry which is preliminary data.</text>
</comment>
<gene>
    <name evidence="2" type="ORF">V1286_007632</name>
</gene>
<proteinExistence type="predicted"/>
<name>A0ABU8BNG9_9BRAD</name>
<evidence type="ECO:0000313" key="2">
    <source>
        <dbReference type="EMBL" id="MEH2560103.1"/>
    </source>
</evidence>
<sequence length="136" mass="15167">MSPQRLELANELDQQNRGSLTMSTDDHDDNGTDARRKRDVESYLKGEAPPPPELASAPRLQGWRAVTVRVRSDDGRLLMVLIGHVSGHPYLADGRTIHTSEVIWLDRNRQWARSWNRVYRLGAPAGGGVDPGETEA</sequence>
<reference evidence="2 3" key="1">
    <citation type="submission" date="2024-02" db="EMBL/GenBank/DDBJ databases">
        <title>Adaptive strategies in a cosmopolitan and abundant soil bacterium.</title>
        <authorList>
            <person name="Carini P."/>
        </authorList>
    </citation>
    <scope>NUCLEOTIDE SEQUENCE [LARGE SCALE GENOMIC DNA]</scope>
    <source>
        <strain evidence="2 3">AZCC 1608</strain>
    </source>
</reference>
<organism evidence="2 3">
    <name type="scientific">Bradyrhizobium algeriense</name>
    <dbReference type="NCBI Taxonomy" id="634784"/>
    <lineage>
        <taxon>Bacteria</taxon>
        <taxon>Pseudomonadati</taxon>
        <taxon>Pseudomonadota</taxon>
        <taxon>Alphaproteobacteria</taxon>
        <taxon>Hyphomicrobiales</taxon>
        <taxon>Nitrobacteraceae</taxon>
        <taxon>Bradyrhizobium</taxon>
    </lineage>
</organism>
<protein>
    <submittedName>
        <fullName evidence="2">Uncharacterized protein</fullName>
    </submittedName>
</protein>
<feature type="region of interest" description="Disordered" evidence="1">
    <location>
        <begin position="1"/>
        <end position="58"/>
    </location>
</feature>
<evidence type="ECO:0000313" key="3">
    <source>
        <dbReference type="Proteomes" id="UP001364224"/>
    </source>
</evidence>
<feature type="compositionally biased region" description="Polar residues" evidence="1">
    <location>
        <begin position="12"/>
        <end position="23"/>
    </location>
</feature>
<accession>A0ABU8BNG9</accession>
<keyword evidence="3" id="KW-1185">Reference proteome</keyword>
<dbReference type="Pfam" id="PF20339">
    <property type="entry name" value="DUF6634"/>
    <property type="match status" value="1"/>
</dbReference>
<dbReference type="RefSeq" id="WP_334488926.1">
    <property type="nucleotide sequence ID" value="NZ_JAZHRV010000001.1"/>
</dbReference>
<feature type="compositionally biased region" description="Basic and acidic residues" evidence="1">
    <location>
        <begin position="29"/>
        <end position="44"/>
    </location>
</feature>
<evidence type="ECO:0000256" key="1">
    <source>
        <dbReference type="SAM" id="MobiDB-lite"/>
    </source>
</evidence>